<reference evidence="8 9" key="1">
    <citation type="submission" date="2019-09" db="EMBL/GenBank/DDBJ databases">
        <title>Bird 10,000 Genomes (B10K) Project - Family phase.</title>
        <authorList>
            <person name="Zhang G."/>
        </authorList>
    </citation>
    <scope>NUCLEOTIDE SEQUENCE [LARGE SCALE GENOMIC DNA]</scope>
    <source>
        <strain evidence="8">B10K-DU-005-01</strain>
    </source>
</reference>
<protein>
    <submittedName>
        <fullName evidence="8">ZSC20 protein</fullName>
    </submittedName>
</protein>
<dbReference type="AlphaFoldDB" id="A0A7L4CR15"/>
<feature type="domain" description="C2H2-type" evidence="7">
    <location>
        <begin position="6"/>
        <end position="34"/>
    </location>
</feature>
<dbReference type="Proteomes" id="UP000551823">
    <property type="component" value="Unassembled WGS sequence"/>
</dbReference>
<dbReference type="Gene3D" id="3.30.160.60">
    <property type="entry name" value="Classic Zinc Finger"/>
    <property type="match status" value="2"/>
</dbReference>
<dbReference type="EMBL" id="VZZU01011717">
    <property type="protein sequence ID" value="NXW52630.1"/>
    <property type="molecule type" value="Genomic_DNA"/>
</dbReference>
<accession>A0A7L4CR15</accession>
<evidence type="ECO:0000256" key="1">
    <source>
        <dbReference type="ARBA" id="ARBA00022723"/>
    </source>
</evidence>
<keyword evidence="2" id="KW-0677">Repeat</keyword>
<dbReference type="FunFam" id="3.30.160.60:FF:000202">
    <property type="entry name" value="Zinc finger protein 574"/>
    <property type="match status" value="1"/>
</dbReference>
<dbReference type="InterPro" id="IPR036236">
    <property type="entry name" value="Znf_C2H2_sf"/>
</dbReference>
<feature type="non-terminal residue" evidence="8">
    <location>
        <position position="1"/>
    </location>
</feature>
<evidence type="ECO:0000313" key="9">
    <source>
        <dbReference type="Proteomes" id="UP000551823"/>
    </source>
</evidence>
<proteinExistence type="predicted"/>
<keyword evidence="5" id="KW-0539">Nucleus</keyword>
<dbReference type="InterPro" id="IPR050826">
    <property type="entry name" value="Krueppel_C2H2_ZnFinger"/>
</dbReference>
<dbReference type="PROSITE" id="PS50157">
    <property type="entry name" value="ZINC_FINGER_C2H2_2"/>
    <property type="match status" value="2"/>
</dbReference>
<evidence type="ECO:0000256" key="4">
    <source>
        <dbReference type="ARBA" id="ARBA00022833"/>
    </source>
</evidence>
<dbReference type="SUPFAM" id="SSF57667">
    <property type="entry name" value="beta-beta-alpha zinc fingers"/>
    <property type="match status" value="1"/>
</dbReference>
<evidence type="ECO:0000256" key="5">
    <source>
        <dbReference type="ARBA" id="ARBA00023242"/>
    </source>
</evidence>
<keyword evidence="4" id="KW-0862">Zinc</keyword>
<evidence type="ECO:0000256" key="3">
    <source>
        <dbReference type="ARBA" id="ARBA00022771"/>
    </source>
</evidence>
<feature type="non-terminal residue" evidence="8">
    <location>
        <position position="82"/>
    </location>
</feature>
<dbReference type="GO" id="GO:0032502">
    <property type="term" value="P:developmental process"/>
    <property type="evidence" value="ECO:0007669"/>
    <property type="project" value="UniProtKB-ARBA"/>
</dbReference>
<evidence type="ECO:0000256" key="6">
    <source>
        <dbReference type="PROSITE-ProRule" id="PRU00042"/>
    </source>
</evidence>
<gene>
    <name evidence="8" type="primary">Zscan20_1</name>
    <name evidence="8" type="ORF">NYCLEU_R00009</name>
</gene>
<dbReference type="Pfam" id="PF00096">
    <property type="entry name" value="zf-C2H2"/>
    <property type="match status" value="2"/>
</dbReference>
<evidence type="ECO:0000259" key="7">
    <source>
        <dbReference type="PROSITE" id="PS50157"/>
    </source>
</evidence>
<dbReference type="PROSITE" id="PS00028">
    <property type="entry name" value="ZINC_FINGER_C2H2_1"/>
    <property type="match status" value="2"/>
</dbReference>
<feature type="domain" description="C2H2-type" evidence="7">
    <location>
        <begin position="35"/>
        <end position="62"/>
    </location>
</feature>
<dbReference type="SMART" id="SM00355">
    <property type="entry name" value="ZnF_C2H2"/>
    <property type="match status" value="2"/>
</dbReference>
<evidence type="ECO:0000313" key="8">
    <source>
        <dbReference type="EMBL" id="NXW52630.1"/>
    </source>
</evidence>
<dbReference type="FunFam" id="3.30.160.60:FF:002090">
    <property type="entry name" value="Zinc finger protein 473"/>
    <property type="match status" value="1"/>
</dbReference>
<comment type="caution">
    <text evidence="8">The sequence shown here is derived from an EMBL/GenBank/DDBJ whole genome shotgun (WGS) entry which is preliminary data.</text>
</comment>
<evidence type="ECO:0000256" key="2">
    <source>
        <dbReference type="ARBA" id="ARBA00022737"/>
    </source>
</evidence>
<sequence>TRERPYICPHCEKTFWTRSHLMKHQQVLHNGEHPYKCLDCGKTFNDFSNLVGHHRIHKGERWRGQHCWKNFQTKSHLTTHQQ</sequence>
<keyword evidence="1" id="KW-0479">Metal-binding</keyword>
<organism evidence="8 9">
    <name type="scientific">Nyctiprogne leucopyga</name>
    <dbReference type="NCBI Taxonomy" id="382315"/>
    <lineage>
        <taxon>Eukaryota</taxon>
        <taxon>Metazoa</taxon>
        <taxon>Chordata</taxon>
        <taxon>Craniata</taxon>
        <taxon>Vertebrata</taxon>
        <taxon>Euteleostomi</taxon>
        <taxon>Archelosauria</taxon>
        <taxon>Archosauria</taxon>
        <taxon>Dinosauria</taxon>
        <taxon>Saurischia</taxon>
        <taxon>Theropoda</taxon>
        <taxon>Coelurosauria</taxon>
        <taxon>Aves</taxon>
        <taxon>Neognathae</taxon>
        <taxon>Neoaves</taxon>
        <taxon>Strisores</taxon>
        <taxon>Caprimulgiformes</taxon>
        <taxon>Caprimulgidae</taxon>
        <taxon>Chordeilinae</taxon>
        <taxon>Nyctiprogne</taxon>
    </lineage>
</organism>
<keyword evidence="3 6" id="KW-0863">Zinc-finger</keyword>
<dbReference type="PANTHER" id="PTHR24377">
    <property type="entry name" value="IP01015P-RELATED"/>
    <property type="match status" value="1"/>
</dbReference>
<dbReference type="GO" id="GO:0008270">
    <property type="term" value="F:zinc ion binding"/>
    <property type="evidence" value="ECO:0007669"/>
    <property type="project" value="UniProtKB-KW"/>
</dbReference>
<dbReference type="InterPro" id="IPR013087">
    <property type="entry name" value="Znf_C2H2_type"/>
</dbReference>
<name>A0A7L4CR15_9AVES</name>
<keyword evidence="9" id="KW-1185">Reference proteome</keyword>